<keyword evidence="2" id="KW-1185">Reference proteome</keyword>
<accession>A0ABY5YWX6</accession>
<reference evidence="1" key="1">
    <citation type="submission" date="2022-09" db="EMBL/GenBank/DDBJ databases">
        <title>Novel species in genus Arthrobacter.</title>
        <authorList>
            <person name="Liu Y."/>
        </authorList>
    </citation>
    <scope>NUCLEOTIDE SEQUENCE</scope>
    <source>
        <strain evidence="1">Zg-Y815</strain>
    </source>
</reference>
<dbReference type="RefSeq" id="WP_260653562.1">
    <property type="nucleotide sequence ID" value="NZ_CP104275.1"/>
</dbReference>
<evidence type="ECO:0000313" key="1">
    <source>
        <dbReference type="EMBL" id="UWX98479.1"/>
    </source>
</evidence>
<organism evidence="1 2">
    <name type="scientific">Arthrobacter zhaoxinii</name>
    <dbReference type="NCBI Taxonomy" id="2964616"/>
    <lineage>
        <taxon>Bacteria</taxon>
        <taxon>Bacillati</taxon>
        <taxon>Actinomycetota</taxon>
        <taxon>Actinomycetes</taxon>
        <taxon>Micrococcales</taxon>
        <taxon>Micrococcaceae</taxon>
        <taxon>Arthrobacter</taxon>
    </lineage>
</organism>
<proteinExistence type="predicted"/>
<name>A0ABY5YWX6_9MICC</name>
<dbReference type="InterPro" id="IPR029278">
    <property type="entry name" value="Imm26"/>
</dbReference>
<dbReference type="Pfam" id="PF15428">
    <property type="entry name" value="Imm26"/>
    <property type="match status" value="1"/>
</dbReference>
<sequence length="165" mass="18831">MKDGDVFKVPLGDGRAAVGQVVSKYLSATYYVLIFDFIAAEEEVPSLVSEALKSEPLFAGLTFDALFRPGRWQVLENRPADGRKYLPAYKVGWHVPGQYVVEDFRATRRRPATDLEREILPHRKTRSPAIFDDAIRAHAGLEPWLEYYDELRPWTIVTSAELFDD</sequence>
<gene>
    <name evidence="1" type="ORF">N2K95_07485</name>
</gene>
<protein>
    <submittedName>
        <fullName evidence="1">Immunity 26/phosphotriesterase HocA family protein</fullName>
    </submittedName>
</protein>
<dbReference type="Proteomes" id="UP001059859">
    <property type="component" value="Chromosome"/>
</dbReference>
<evidence type="ECO:0000313" key="2">
    <source>
        <dbReference type="Proteomes" id="UP001059859"/>
    </source>
</evidence>
<dbReference type="EMBL" id="CP104275">
    <property type="protein sequence ID" value="UWX98479.1"/>
    <property type="molecule type" value="Genomic_DNA"/>
</dbReference>